<accession>A0ABN8FEQ0</accession>
<evidence type="ECO:0000313" key="1">
    <source>
        <dbReference type="EMBL" id="CAH1055502.1"/>
    </source>
</evidence>
<dbReference type="Gene3D" id="2.60.40.1180">
    <property type="entry name" value="Golgi alpha-mannosidase II"/>
    <property type="match status" value="1"/>
</dbReference>
<evidence type="ECO:0008006" key="3">
    <source>
        <dbReference type="Google" id="ProtNLM"/>
    </source>
</evidence>
<evidence type="ECO:0000313" key="2">
    <source>
        <dbReference type="Proteomes" id="UP000838749"/>
    </source>
</evidence>
<sequence length="109" mass="11757">MRNSGGGNFAAVPVPIQKRKGNVAKQQITGSALDRVEVRRGAVRITSSGGMDSVTPIVFRKPDGGYMAVVVNCTDHRDLDFRLLYEGWQFTASLPAGIAGTYCWVAVLD</sequence>
<dbReference type="Proteomes" id="UP000838749">
    <property type="component" value="Unassembled WGS sequence"/>
</dbReference>
<proteinExistence type="predicted"/>
<comment type="caution">
    <text evidence="1">The sequence shown here is derived from an EMBL/GenBank/DDBJ whole genome shotgun (WGS) entry which is preliminary data.</text>
</comment>
<protein>
    <recommendedName>
        <fullName evidence="3">Glycosyl hydrolase family 30 beta sandwich domain-containing protein</fullName>
    </recommendedName>
</protein>
<gene>
    <name evidence="1" type="ORF">PAECIP111894_01654</name>
</gene>
<dbReference type="EMBL" id="CAKMAB010000007">
    <property type="protein sequence ID" value="CAH1055502.1"/>
    <property type="molecule type" value="Genomic_DNA"/>
</dbReference>
<dbReference type="RefSeq" id="WP_234532930.1">
    <property type="nucleotide sequence ID" value="NZ_CAKMAB010000007.1"/>
</dbReference>
<reference evidence="1" key="1">
    <citation type="submission" date="2021-12" db="EMBL/GenBank/DDBJ databases">
        <authorList>
            <person name="Criscuolo A."/>
        </authorList>
    </citation>
    <scope>NUCLEOTIDE SEQUENCE</scope>
    <source>
        <strain evidence="1">CIP111894</strain>
    </source>
</reference>
<organism evidence="1 2">
    <name type="scientific">Paenibacillus pseudetheri</name>
    <dbReference type="NCBI Taxonomy" id="2897682"/>
    <lineage>
        <taxon>Bacteria</taxon>
        <taxon>Bacillati</taxon>
        <taxon>Bacillota</taxon>
        <taxon>Bacilli</taxon>
        <taxon>Bacillales</taxon>
        <taxon>Paenibacillaceae</taxon>
        <taxon>Paenibacillus</taxon>
    </lineage>
</organism>
<dbReference type="InterPro" id="IPR013780">
    <property type="entry name" value="Glyco_hydro_b"/>
</dbReference>
<name>A0ABN8FEQ0_9BACL</name>
<keyword evidence="2" id="KW-1185">Reference proteome</keyword>